<feature type="non-terminal residue" evidence="2">
    <location>
        <position position="1"/>
    </location>
</feature>
<evidence type="ECO:0000259" key="1">
    <source>
        <dbReference type="Pfam" id="PF13360"/>
    </source>
</evidence>
<name>A0A382PLS3_9ZZZZ</name>
<feature type="domain" description="Pyrrolo-quinoline quinone repeat" evidence="1">
    <location>
        <begin position="135"/>
        <end position="285"/>
    </location>
</feature>
<protein>
    <recommendedName>
        <fullName evidence="1">Pyrrolo-quinoline quinone repeat domain-containing protein</fullName>
    </recommendedName>
</protein>
<dbReference type="AlphaFoldDB" id="A0A382PLS3"/>
<feature type="non-terminal residue" evidence="2">
    <location>
        <position position="341"/>
    </location>
</feature>
<dbReference type="InterPro" id="IPR015943">
    <property type="entry name" value="WD40/YVTN_repeat-like_dom_sf"/>
</dbReference>
<sequence>LAFAETLTNPTHLPYTENLVNVVVVHSLGKIPVTELLRVITPRGTLLAFSRSGLNATKLKAGGFVSISRQDDGTFIARKPWPKNMDTWSHTRHGAGGNAVSLDTAVGPPKRVRWVAAAMSEVEGLVTDDGRNFYGGVLARDSFNGLRLWHRDLTKGELNDPAFNLPRLSTSRARPIASGKYLFAVVKGKLVALNSATGKIAREYPGIGIPKEVIHHRDVVIAADNKQIRAFSTTTAKQLWHQEVGEPRNLAAANKTISFIKGRLKRGEQAEAFAIDLYSGKIKWQVSHFPWLNKVYRTVMHGEHVAFEVSSLNDHDAGNGLHVLSAETGQLAWEKNFPPGM</sequence>
<reference evidence="2" key="1">
    <citation type="submission" date="2018-05" db="EMBL/GenBank/DDBJ databases">
        <authorList>
            <person name="Lanie J.A."/>
            <person name="Ng W.-L."/>
            <person name="Kazmierczak K.M."/>
            <person name="Andrzejewski T.M."/>
            <person name="Davidsen T.M."/>
            <person name="Wayne K.J."/>
            <person name="Tettelin H."/>
            <person name="Glass J.I."/>
            <person name="Rusch D."/>
            <person name="Podicherti R."/>
            <person name="Tsui H.-C.T."/>
            <person name="Winkler M.E."/>
        </authorList>
    </citation>
    <scope>NUCLEOTIDE SEQUENCE</scope>
</reference>
<dbReference type="InterPro" id="IPR011047">
    <property type="entry name" value="Quinoprotein_ADH-like_sf"/>
</dbReference>
<accession>A0A382PLS3</accession>
<proteinExistence type="predicted"/>
<organism evidence="2">
    <name type="scientific">marine metagenome</name>
    <dbReference type="NCBI Taxonomy" id="408172"/>
    <lineage>
        <taxon>unclassified sequences</taxon>
        <taxon>metagenomes</taxon>
        <taxon>ecological metagenomes</taxon>
    </lineage>
</organism>
<dbReference type="SUPFAM" id="SSF50998">
    <property type="entry name" value="Quinoprotein alcohol dehydrogenase-like"/>
    <property type="match status" value="1"/>
</dbReference>
<dbReference type="InterPro" id="IPR002372">
    <property type="entry name" value="PQQ_rpt_dom"/>
</dbReference>
<evidence type="ECO:0000313" key="2">
    <source>
        <dbReference type="EMBL" id="SVC74339.1"/>
    </source>
</evidence>
<gene>
    <name evidence="2" type="ORF">METZ01_LOCUS327193</name>
</gene>
<dbReference type="Gene3D" id="2.130.10.10">
    <property type="entry name" value="YVTN repeat-like/Quinoprotein amine dehydrogenase"/>
    <property type="match status" value="1"/>
</dbReference>
<dbReference type="EMBL" id="UINC01108326">
    <property type="protein sequence ID" value="SVC74339.1"/>
    <property type="molecule type" value="Genomic_DNA"/>
</dbReference>
<dbReference type="Pfam" id="PF13360">
    <property type="entry name" value="PQQ_2"/>
    <property type="match status" value="1"/>
</dbReference>